<evidence type="ECO:0000256" key="1">
    <source>
        <dbReference type="SAM" id="Phobius"/>
    </source>
</evidence>
<organism evidence="2 3">
    <name type="scientific">Metabacillus litoralis</name>
    <dbReference type="NCBI Taxonomy" id="152268"/>
    <lineage>
        <taxon>Bacteria</taxon>
        <taxon>Bacillati</taxon>
        <taxon>Bacillota</taxon>
        <taxon>Bacilli</taxon>
        <taxon>Bacillales</taxon>
        <taxon>Bacillaceae</taxon>
        <taxon>Metabacillus</taxon>
    </lineage>
</organism>
<reference evidence="2 3" key="1">
    <citation type="journal article" date="2005" name="Int. J. Syst. Evol. Microbiol.">
        <title>Bacillus litoralis sp. nov., isolated from a tidal flat of the Yellow Sea in Korea.</title>
        <authorList>
            <person name="Yoon J.H."/>
            <person name="Oh T.K."/>
        </authorList>
    </citation>
    <scope>NUCLEOTIDE SEQUENCE [LARGE SCALE GENOMIC DNA]</scope>
    <source>
        <strain evidence="2 3">SW-211</strain>
    </source>
</reference>
<name>A0A5C6VVT1_9BACI</name>
<accession>A0A5C6VVT1</accession>
<keyword evidence="3" id="KW-1185">Reference proteome</keyword>
<keyword evidence="1" id="KW-1133">Transmembrane helix</keyword>
<dbReference type="Proteomes" id="UP000321363">
    <property type="component" value="Unassembled WGS sequence"/>
</dbReference>
<comment type="caution">
    <text evidence="2">The sequence shown here is derived from an EMBL/GenBank/DDBJ whole genome shotgun (WGS) entry which is preliminary data.</text>
</comment>
<keyword evidence="1" id="KW-0812">Transmembrane</keyword>
<evidence type="ECO:0000313" key="2">
    <source>
        <dbReference type="EMBL" id="TXC89523.1"/>
    </source>
</evidence>
<evidence type="ECO:0000313" key="3">
    <source>
        <dbReference type="Proteomes" id="UP000321363"/>
    </source>
</evidence>
<gene>
    <name evidence="2" type="ORF">FS935_16715</name>
</gene>
<protein>
    <submittedName>
        <fullName evidence="2">Uncharacterized protein</fullName>
    </submittedName>
</protein>
<dbReference type="AlphaFoldDB" id="A0A5C6VVT1"/>
<dbReference type="EMBL" id="VOQF01000009">
    <property type="protein sequence ID" value="TXC89523.1"/>
    <property type="molecule type" value="Genomic_DNA"/>
</dbReference>
<dbReference type="RefSeq" id="WP_146949788.1">
    <property type="nucleotide sequence ID" value="NZ_VOQF01000009.1"/>
</dbReference>
<feature type="transmembrane region" description="Helical" evidence="1">
    <location>
        <begin position="72"/>
        <end position="91"/>
    </location>
</feature>
<dbReference type="OrthoDB" id="2887894at2"/>
<sequence>MKTIINWFIAPYQIVRSEWGYFSQIKREESTSKEEEMRIFQLQIFNILLLVVYSVFFVTFFVYIGLIFIVKWYALSGVIVGLVMMKAIKFIQENRYMKRRDAFIKNDSNLIKS</sequence>
<keyword evidence="1" id="KW-0472">Membrane</keyword>
<feature type="transmembrane region" description="Helical" evidence="1">
    <location>
        <begin position="44"/>
        <end position="66"/>
    </location>
</feature>
<proteinExistence type="predicted"/>